<evidence type="ECO:0000259" key="11">
    <source>
        <dbReference type="PROSITE" id="PS51194"/>
    </source>
</evidence>
<dbReference type="InterPro" id="IPR049730">
    <property type="entry name" value="SNF2/RAD54-like_C"/>
</dbReference>
<dbReference type="CDD" id="cd18793">
    <property type="entry name" value="SF2_C_SNF"/>
    <property type="match status" value="1"/>
</dbReference>
<dbReference type="FunFam" id="3.40.50.300:FF:004719">
    <property type="entry name" value="Uncharacterized protein"/>
    <property type="match status" value="1"/>
</dbReference>
<dbReference type="GO" id="GO:0016787">
    <property type="term" value="F:hydrolase activity"/>
    <property type="evidence" value="ECO:0007669"/>
    <property type="project" value="UniProtKB-KW"/>
</dbReference>
<keyword evidence="3" id="KW-0547">Nucleotide-binding</keyword>
<dbReference type="FunFam" id="3.40.50.10810:FF:000015">
    <property type="entry name" value="lymphoid-specific helicase isoform X1"/>
    <property type="match status" value="1"/>
</dbReference>
<evidence type="ECO:0000256" key="7">
    <source>
        <dbReference type="ARBA" id="ARBA00023054"/>
    </source>
</evidence>
<evidence type="ECO:0000256" key="3">
    <source>
        <dbReference type="ARBA" id="ARBA00022741"/>
    </source>
</evidence>
<feature type="compositionally biased region" description="Acidic residues" evidence="9">
    <location>
        <begin position="74"/>
        <end position="89"/>
    </location>
</feature>
<dbReference type="Pfam" id="PF00271">
    <property type="entry name" value="Helicase_C"/>
    <property type="match status" value="1"/>
</dbReference>
<name>A0AAD9D9U3_9STRA</name>
<dbReference type="PROSITE" id="PS51192">
    <property type="entry name" value="HELICASE_ATP_BIND_1"/>
    <property type="match status" value="1"/>
</dbReference>
<feature type="compositionally biased region" description="Basic and acidic residues" evidence="9">
    <location>
        <begin position="158"/>
        <end position="169"/>
    </location>
</feature>
<evidence type="ECO:0000256" key="5">
    <source>
        <dbReference type="ARBA" id="ARBA00022806"/>
    </source>
</evidence>
<keyword evidence="8" id="KW-0539">Nucleus</keyword>
<reference evidence="12" key="1">
    <citation type="submission" date="2023-06" db="EMBL/GenBank/DDBJ databases">
        <title>Survivors Of The Sea: Transcriptome response of Skeletonema marinoi to long-term dormancy.</title>
        <authorList>
            <person name="Pinder M.I.M."/>
            <person name="Kourtchenko O."/>
            <person name="Robertson E.K."/>
            <person name="Larsson T."/>
            <person name="Maumus F."/>
            <person name="Osuna-Cruz C.M."/>
            <person name="Vancaester E."/>
            <person name="Stenow R."/>
            <person name="Vandepoele K."/>
            <person name="Ploug H."/>
            <person name="Bruchert V."/>
            <person name="Godhe A."/>
            <person name="Topel M."/>
        </authorList>
    </citation>
    <scope>NUCLEOTIDE SEQUENCE</scope>
    <source>
        <strain evidence="12">R05AC</strain>
    </source>
</reference>
<keyword evidence="13" id="KW-1185">Reference proteome</keyword>
<gene>
    <name evidence="12" type="ORF">QTG54_011264</name>
</gene>
<dbReference type="SMART" id="SM00490">
    <property type="entry name" value="HELICc"/>
    <property type="match status" value="1"/>
</dbReference>
<dbReference type="SUPFAM" id="SSF52540">
    <property type="entry name" value="P-loop containing nucleoside triphosphate hydrolases"/>
    <property type="match status" value="2"/>
</dbReference>
<evidence type="ECO:0008006" key="14">
    <source>
        <dbReference type="Google" id="ProtNLM"/>
    </source>
</evidence>
<dbReference type="InterPro" id="IPR038718">
    <property type="entry name" value="SNF2-like_sf"/>
</dbReference>
<keyword evidence="7" id="KW-0175">Coiled coil</keyword>
<comment type="similarity">
    <text evidence="2">Belongs to the SNF2/RAD54 helicase family.</text>
</comment>
<evidence type="ECO:0000256" key="1">
    <source>
        <dbReference type="ARBA" id="ARBA00004123"/>
    </source>
</evidence>
<accession>A0AAD9D9U3</accession>
<feature type="region of interest" description="Disordered" evidence="9">
    <location>
        <begin position="211"/>
        <end position="249"/>
    </location>
</feature>
<dbReference type="PANTHER" id="PTHR10799">
    <property type="entry name" value="SNF2/RAD54 HELICASE FAMILY"/>
    <property type="match status" value="1"/>
</dbReference>
<evidence type="ECO:0000259" key="10">
    <source>
        <dbReference type="PROSITE" id="PS51192"/>
    </source>
</evidence>
<dbReference type="Proteomes" id="UP001224775">
    <property type="component" value="Unassembled WGS sequence"/>
</dbReference>
<evidence type="ECO:0000256" key="9">
    <source>
        <dbReference type="SAM" id="MobiDB-lite"/>
    </source>
</evidence>
<dbReference type="GO" id="GO:0004386">
    <property type="term" value="F:helicase activity"/>
    <property type="evidence" value="ECO:0007669"/>
    <property type="project" value="UniProtKB-KW"/>
</dbReference>
<dbReference type="Gene3D" id="3.40.50.300">
    <property type="entry name" value="P-loop containing nucleotide triphosphate hydrolases"/>
    <property type="match status" value="1"/>
</dbReference>
<feature type="compositionally biased region" description="Low complexity" evidence="9">
    <location>
        <begin position="9"/>
        <end position="37"/>
    </location>
</feature>
<dbReference type="InterPro" id="IPR000330">
    <property type="entry name" value="SNF2_N"/>
</dbReference>
<dbReference type="GO" id="GO:0005524">
    <property type="term" value="F:ATP binding"/>
    <property type="evidence" value="ECO:0007669"/>
    <property type="project" value="UniProtKB-KW"/>
</dbReference>
<keyword evidence="4" id="KW-0378">Hydrolase</keyword>
<comment type="subcellular location">
    <subcellularLocation>
        <location evidence="1">Nucleus</location>
    </subcellularLocation>
</comment>
<feature type="domain" description="Helicase C-terminal" evidence="11">
    <location>
        <begin position="614"/>
        <end position="777"/>
    </location>
</feature>
<feature type="region of interest" description="Disordered" evidence="9">
    <location>
        <begin position="1"/>
        <end position="177"/>
    </location>
</feature>
<dbReference type="InterPro" id="IPR014001">
    <property type="entry name" value="Helicase_ATP-bd"/>
</dbReference>
<dbReference type="AlphaFoldDB" id="A0AAD9D9U3"/>
<proteinExistence type="inferred from homology"/>
<dbReference type="PROSITE" id="PS51194">
    <property type="entry name" value="HELICASE_CTER"/>
    <property type="match status" value="1"/>
</dbReference>
<feature type="domain" description="Helicase ATP-binding" evidence="10">
    <location>
        <begin position="290"/>
        <end position="460"/>
    </location>
</feature>
<dbReference type="InterPro" id="IPR001650">
    <property type="entry name" value="Helicase_C-like"/>
</dbReference>
<dbReference type="Pfam" id="PF00176">
    <property type="entry name" value="SNF2-rel_dom"/>
    <property type="match status" value="1"/>
</dbReference>
<comment type="caution">
    <text evidence="12">The sequence shown here is derived from an EMBL/GenBank/DDBJ whole genome shotgun (WGS) entry which is preliminary data.</text>
</comment>
<protein>
    <recommendedName>
        <fullName evidence="14">Helicase</fullName>
    </recommendedName>
</protein>
<evidence type="ECO:0000256" key="8">
    <source>
        <dbReference type="ARBA" id="ARBA00023242"/>
    </source>
</evidence>
<dbReference type="SMART" id="SM00487">
    <property type="entry name" value="DEXDc"/>
    <property type="match status" value="1"/>
</dbReference>
<dbReference type="Gene3D" id="3.40.50.10810">
    <property type="entry name" value="Tandem AAA-ATPase domain"/>
    <property type="match status" value="1"/>
</dbReference>
<feature type="compositionally biased region" description="Low complexity" evidence="9">
    <location>
        <begin position="46"/>
        <end position="62"/>
    </location>
</feature>
<evidence type="ECO:0000256" key="2">
    <source>
        <dbReference type="ARBA" id="ARBA00007025"/>
    </source>
</evidence>
<dbReference type="EMBL" id="JATAAI010000022">
    <property type="protein sequence ID" value="KAK1737970.1"/>
    <property type="molecule type" value="Genomic_DNA"/>
</dbReference>
<evidence type="ECO:0000256" key="6">
    <source>
        <dbReference type="ARBA" id="ARBA00022840"/>
    </source>
</evidence>
<evidence type="ECO:0000313" key="13">
    <source>
        <dbReference type="Proteomes" id="UP001224775"/>
    </source>
</evidence>
<feature type="compositionally biased region" description="Low complexity" evidence="9">
    <location>
        <begin position="146"/>
        <end position="157"/>
    </location>
</feature>
<dbReference type="GO" id="GO:0005634">
    <property type="term" value="C:nucleus"/>
    <property type="evidence" value="ECO:0007669"/>
    <property type="project" value="UniProtKB-SubCell"/>
</dbReference>
<sequence>MSTNEMDNSTTTPPETSSSAAAANSSEAGPSAAEPTSIKTEEKTVAAGIAPPSSSNAAAAAPIKSEETSAAVAEENDEEPEDEFDEEDNLFTSIETSEATAEHGIEQPHDATAAPKLLQSAIAKGEVGVDDSEAESEEGRKKSPEKPAASAASAAAGAEEKKEDGDQQQHHTHHRNSQLDFLLNRAKEYSDFISNDIQELQEGMQAEALAAAAKADKKNKKSKQDSGKKKKRKKNNGEPTEGEMALGKAQETYSKSKAAAATKPIFIQPKNLANGCTLKDYQLEGVRWLVSLYENGVSGILADEMGLGKTIQVIALIAHLRTRNVSGPFIVVAPLATLPNWIREFEKWLPSVPVCRFHGSAQDRDAMLEGPLNKSKRKNADYPVIVTSYEVAIRDEKRLNKIGEFTFLVVDEGQRLKNHRCTLISSLKRIRAANRLLLSGTPIQNNLDELWSLLNFVNPSIFDDLTIFQSWFGFKNIGEKSHGASTAEDILKEERKNQTVTKLHDILRPFLLRRIKKDVLKDMPPKKEIVVYAGMSKLQDGYSKMIDQGILRDILLKQGIEAARTLSQTNKQMNHRKNCNHPFMFGEPIDPATGAHMGTAHPQLLVRASGKFALLDRMLERLFRDKHQVLIFSQMTSLLNVIEDYLLYRQWNYCRIDGTTKIDERQRQMDVFNAEKTGGVDGTRNDGDDRHFVFLLSTRAGGLGINLATADTCIIFDSDWNPHQDSQAMDRCHRIGQNRPVAVYRLLTVNSVDIDMMEKQISKKKLERMAIVGGDFRKAGSRSKGEFKTESLNELLESDVKDLQLKGTDVESIRIDDEEFEFIMTRKKLFGEGGDAIPTEGKMYDVIEGVKGDMLGAMNA</sequence>
<keyword evidence="6" id="KW-0067">ATP-binding</keyword>
<organism evidence="12 13">
    <name type="scientific">Skeletonema marinoi</name>
    <dbReference type="NCBI Taxonomy" id="267567"/>
    <lineage>
        <taxon>Eukaryota</taxon>
        <taxon>Sar</taxon>
        <taxon>Stramenopiles</taxon>
        <taxon>Ochrophyta</taxon>
        <taxon>Bacillariophyta</taxon>
        <taxon>Coscinodiscophyceae</taxon>
        <taxon>Thalassiosirophycidae</taxon>
        <taxon>Thalassiosirales</taxon>
        <taxon>Skeletonemataceae</taxon>
        <taxon>Skeletonema</taxon>
        <taxon>Skeletonema marinoi-dohrnii complex</taxon>
    </lineage>
</organism>
<dbReference type="InterPro" id="IPR027417">
    <property type="entry name" value="P-loop_NTPase"/>
</dbReference>
<feature type="compositionally biased region" description="Polar residues" evidence="9">
    <location>
        <begin position="90"/>
        <end position="99"/>
    </location>
</feature>
<keyword evidence="5" id="KW-0347">Helicase</keyword>
<evidence type="ECO:0000256" key="4">
    <source>
        <dbReference type="ARBA" id="ARBA00022801"/>
    </source>
</evidence>
<evidence type="ECO:0000313" key="12">
    <source>
        <dbReference type="EMBL" id="KAK1737970.1"/>
    </source>
</evidence>
<feature type="compositionally biased region" description="Basic and acidic residues" evidence="9">
    <location>
        <begin position="100"/>
        <end position="109"/>
    </location>
</feature>